<protein>
    <recommendedName>
        <fullName evidence="3">Transposase IS204/IS1001/IS1096/IS1165 DDE domain-containing protein</fullName>
    </recommendedName>
</protein>
<organism evidence="1 2">
    <name type="scientific">Aerophobetes bacterium</name>
    <dbReference type="NCBI Taxonomy" id="2030807"/>
    <lineage>
        <taxon>Bacteria</taxon>
        <taxon>Candidatus Aerophobota</taxon>
    </lineage>
</organism>
<name>A0A497E2F1_UNCAE</name>
<accession>A0A497E2F1</accession>
<reference evidence="1 2" key="1">
    <citation type="submission" date="2018-06" db="EMBL/GenBank/DDBJ databases">
        <title>Extensive metabolic versatility and redundancy in microbially diverse, dynamic hydrothermal sediments.</title>
        <authorList>
            <person name="Dombrowski N."/>
            <person name="Teske A."/>
            <person name="Baker B.J."/>
        </authorList>
    </citation>
    <scope>NUCLEOTIDE SEQUENCE [LARGE SCALE GENOMIC DNA]</scope>
    <source>
        <strain evidence="1">B47_G16</strain>
    </source>
</reference>
<evidence type="ECO:0000313" key="1">
    <source>
        <dbReference type="EMBL" id="RLE07893.1"/>
    </source>
</evidence>
<dbReference type="AlphaFoldDB" id="A0A497E2F1"/>
<dbReference type="EMBL" id="QMPZ01000132">
    <property type="protein sequence ID" value="RLE07893.1"/>
    <property type="molecule type" value="Genomic_DNA"/>
</dbReference>
<evidence type="ECO:0000313" key="2">
    <source>
        <dbReference type="Proteomes" id="UP000279422"/>
    </source>
</evidence>
<sequence>MMGRERLRGKKRRRSNGQVEGHNVVVKLLKEVSFGMKDPDLYAKKIMLGAYLMRFSAQVLTWNLQVLTKYLFLLS</sequence>
<evidence type="ECO:0008006" key="3">
    <source>
        <dbReference type="Google" id="ProtNLM"/>
    </source>
</evidence>
<proteinExistence type="predicted"/>
<dbReference type="Proteomes" id="UP000279422">
    <property type="component" value="Unassembled WGS sequence"/>
</dbReference>
<gene>
    <name evidence="1" type="ORF">DRJ00_07260</name>
</gene>
<comment type="caution">
    <text evidence="1">The sequence shown here is derived from an EMBL/GenBank/DDBJ whole genome shotgun (WGS) entry which is preliminary data.</text>
</comment>